<evidence type="ECO:0000313" key="3">
    <source>
        <dbReference type="Proteomes" id="UP001605036"/>
    </source>
</evidence>
<feature type="transmembrane region" description="Helical" evidence="1">
    <location>
        <begin position="34"/>
        <end position="55"/>
    </location>
</feature>
<gene>
    <name evidence="2" type="ORF">R1flu_016694</name>
</gene>
<evidence type="ECO:0008006" key="4">
    <source>
        <dbReference type="Google" id="ProtNLM"/>
    </source>
</evidence>
<comment type="caution">
    <text evidence="2">The sequence shown here is derived from an EMBL/GenBank/DDBJ whole genome shotgun (WGS) entry which is preliminary data.</text>
</comment>
<protein>
    <recommendedName>
        <fullName evidence="4">Endoplasmic reticulum transmembrane protein</fullName>
    </recommendedName>
</protein>
<organism evidence="2 3">
    <name type="scientific">Riccia fluitans</name>
    <dbReference type="NCBI Taxonomy" id="41844"/>
    <lineage>
        <taxon>Eukaryota</taxon>
        <taxon>Viridiplantae</taxon>
        <taxon>Streptophyta</taxon>
        <taxon>Embryophyta</taxon>
        <taxon>Marchantiophyta</taxon>
        <taxon>Marchantiopsida</taxon>
        <taxon>Marchantiidae</taxon>
        <taxon>Marchantiales</taxon>
        <taxon>Ricciaceae</taxon>
        <taxon>Riccia</taxon>
    </lineage>
</organism>
<dbReference type="AlphaFoldDB" id="A0ABD1YMT3"/>
<evidence type="ECO:0000313" key="2">
    <source>
        <dbReference type="EMBL" id="KAL2632008.1"/>
    </source>
</evidence>
<feature type="transmembrane region" description="Helical" evidence="1">
    <location>
        <begin position="6"/>
        <end position="27"/>
    </location>
</feature>
<proteinExistence type="predicted"/>
<keyword evidence="3" id="KW-1185">Reference proteome</keyword>
<dbReference type="EMBL" id="JBHFFA010000004">
    <property type="protein sequence ID" value="KAL2632008.1"/>
    <property type="molecule type" value="Genomic_DNA"/>
</dbReference>
<keyword evidence="1" id="KW-0812">Transmembrane</keyword>
<dbReference type="Proteomes" id="UP001605036">
    <property type="component" value="Unassembled WGS sequence"/>
</dbReference>
<accession>A0ABD1YMT3</accession>
<reference evidence="2 3" key="1">
    <citation type="submission" date="2024-09" db="EMBL/GenBank/DDBJ databases">
        <title>Chromosome-scale assembly of Riccia fluitans.</title>
        <authorList>
            <person name="Paukszto L."/>
            <person name="Sawicki J."/>
            <person name="Karawczyk K."/>
            <person name="Piernik-Szablinska J."/>
            <person name="Szczecinska M."/>
            <person name="Mazdziarz M."/>
        </authorList>
    </citation>
    <scope>NUCLEOTIDE SEQUENCE [LARGE SCALE GENOMIC DNA]</scope>
    <source>
        <strain evidence="2">Rf_01</strain>
        <tissue evidence="2">Aerial parts of the thallus</tissue>
    </source>
</reference>
<sequence length="106" mass="11169">MALEWLGLALVAAAEAILLLLLTLPGLEGLRKGLITVAQGLLQPLLAAVPLALFLGSHPHADPIRAPAAASLQVKARGLGCRSRGPATQQEHRASFLWRDHGMLLS</sequence>
<name>A0ABD1YMT3_9MARC</name>
<keyword evidence="1" id="KW-0472">Membrane</keyword>
<evidence type="ECO:0000256" key="1">
    <source>
        <dbReference type="SAM" id="Phobius"/>
    </source>
</evidence>
<keyword evidence="1" id="KW-1133">Transmembrane helix</keyword>